<dbReference type="KEGG" id="pzh:CX676_07725"/>
<name>A0A2H5EXM5_9RHOB</name>
<gene>
    <name evidence="1" type="ORF">CX676_07725</name>
</gene>
<dbReference type="AlphaFoldDB" id="A0A2H5EXM5"/>
<evidence type="ECO:0000313" key="2">
    <source>
        <dbReference type="Proteomes" id="UP000234530"/>
    </source>
</evidence>
<sequence length="991" mass="108358">MTRIDTIAPNSIGKRVWLVDDRKLGKGGKLWLAKGTAFLETVASLSDFAELLKELEPGQSVLTYGIPKASVPEAGLLVLSKGKLASHKWRGDKTPAIARSREDFTCPDGPGIALLDHDPDKGKQGKRPEDLVAILAEVCPELGRTQSLWLPSSSSHIHITATGEDLTGLRGLHGHIMFEEASDTSRAMMVLHKRLWLAGYGEIRISGSGQLLERGLFDTAVWQPERLDFAAGAKCSKDLEQKRGEPVLLNHDGAPLFDSRRALPDLSEADEAHYRQLVREAKAAREAEGQAVRGAWVDVRLENEIRRAHPELGERRVQVKMRKAQKRRDELIRVAKGEVKDLSPQHLIHLSENEVVSVAEILNDPQRYKQMPCCDPIEPDYRDWARSATIFAEGGIIYSHAHGAETRYRLGPQELPDASDRRVTVDLTDPDMVLENVQQLERLVGEAHLAFAFGGIPSVLRRMQSAYARVPVLGEGGLPMRDKGGVLVTAPTHLLQAEPLSAAGAHLVAADVARFVRTKRNNEVLSCHLCAPYPSLMAKGWGERLPPLRGFASYPVWHAGELLVGDNTYHADTCLMLQTARLNLENFDSVEDALKFLRDAWLADFPFAAQEDLSGALMVPISILMAKTTLSNAMGPPLFLITAPSAGTGKSLLAMGLIAAVTGELPPSTHYPDKEEEREKRITAAIMEGHPALFLDNLKSGSFLGRGDVALTKLITDVVWSGRVLGQSKMFKGPAGIVTVATGNNVVVDGDMARRTINIRLDLQGEIAARREFKHPHFIRWTLDNRSRILGALVKILQNPMVVPRGNIGGFPEWSAAVAQPILSVLPADGFFEPWLEASEEDGKGVQLREGYPLVQALSSVRVGEQNGVFSINGGWFTAAEAIDHLNDTSLAHLLVAALRENEVPTAKALAFLLRRSAGVTYEGDLGSYRVETVRQNLGARTDRKIRPVFRIKRLGSSAGAVGKVLSLGDRVSQANELLPKNQTGSTNEGD</sequence>
<proteinExistence type="predicted"/>
<keyword evidence="2" id="KW-1185">Reference proteome</keyword>
<reference evidence="1 2" key="1">
    <citation type="journal article" date="2013" name="Antonie Van Leeuwenhoek">
        <title>Paracoccus zhejiangensis sp. nov., isolated from activated sludge in wastewater-treatment system.</title>
        <authorList>
            <person name="Wu Z.G."/>
            <person name="Zhang D.F."/>
            <person name="Liu Y.L."/>
            <person name="Wang F."/>
            <person name="Jiang X."/>
            <person name="Li C."/>
            <person name="Li S.P."/>
            <person name="Hong Q."/>
            <person name="Li W.J."/>
        </authorList>
    </citation>
    <scope>NUCLEOTIDE SEQUENCE [LARGE SCALE GENOMIC DNA]</scope>
    <source>
        <strain evidence="1 2">J6</strain>
    </source>
</reference>
<accession>A0A2H5EXM5</accession>
<organism evidence="1 2">
    <name type="scientific">Paracoccus zhejiangensis</name>
    <dbReference type="NCBI Taxonomy" id="1077935"/>
    <lineage>
        <taxon>Bacteria</taxon>
        <taxon>Pseudomonadati</taxon>
        <taxon>Pseudomonadota</taxon>
        <taxon>Alphaproteobacteria</taxon>
        <taxon>Rhodobacterales</taxon>
        <taxon>Paracoccaceae</taxon>
        <taxon>Paracoccus</taxon>
    </lineage>
</organism>
<dbReference type="EMBL" id="CP025430">
    <property type="protein sequence ID" value="AUH64061.1"/>
    <property type="molecule type" value="Genomic_DNA"/>
</dbReference>
<dbReference type="Proteomes" id="UP000234530">
    <property type="component" value="Chromosome"/>
</dbReference>
<protein>
    <submittedName>
        <fullName evidence="1">Uncharacterized protein</fullName>
    </submittedName>
</protein>
<evidence type="ECO:0000313" key="1">
    <source>
        <dbReference type="EMBL" id="AUH64061.1"/>
    </source>
</evidence>